<sequence length="60" mass="6791">METFRLTYSDVFKRREEMLSTLLSKPVQKAQELPEAIQLEGCLDAIIAGKPVHFLDGGLR</sequence>
<proteinExistence type="predicted"/>
<comment type="caution">
    <text evidence="1">The sequence shown here is derived from an EMBL/GenBank/DDBJ whole genome shotgun (WGS) entry which is preliminary data.</text>
</comment>
<evidence type="ECO:0000313" key="2">
    <source>
        <dbReference type="Proteomes" id="UP000003480"/>
    </source>
</evidence>
<accession>I4G6B3</accession>
<protein>
    <submittedName>
        <fullName evidence="1">Uncharacterized protein</fullName>
    </submittedName>
</protein>
<dbReference type="EMBL" id="CAIJ01000403">
    <property type="protein sequence ID" value="CCI03474.1"/>
    <property type="molecule type" value="Genomic_DNA"/>
</dbReference>
<name>I4G6B3_MICAE</name>
<organism evidence="1 2">
    <name type="scientific">Microcystis aeruginosa PCC 9443</name>
    <dbReference type="NCBI Taxonomy" id="1160281"/>
    <lineage>
        <taxon>Bacteria</taxon>
        <taxon>Bacillati</taxon>
        <taxon>Cyanobacteriota</taxon>
        <taxon>Cyanophyceae</taxon>
        <taxon>Oscillatoriophycideae</taxon>
        <taxon>Chroococcales</taxon>
        <taxon>Microcystaceae</taxon>
        <taxon>Microcystis</taxon>
    </lineage>
</organism>
<gene>
    <name evidence="1" type="ORF">MICAC_4610016</name>
</gene>
<reference evidence="1 2" key="1">
    <citation type="submission" date="2012-04" db="EMBL/GenBank/DDBJ databases">
        <authorList>
            <person name="Genoscope - CEA"/>
        </authorList>
    </citation>
    <scope>NUCLEOTIDE SEQUENCE [LARGE SCALE GENOMIC DNA]</scope>
    <source>
        <strain evidence="1 2">9443</strain>
    </source>
</reference>
<dbReference type="HOGENOM" id="CLU_2936398_0_0_3"/>
<dbReference type="Proteomes" id="UP000003480">
    <property type="component" value="Unassembled WGS sequence"/>
</dbReference>
<evidence type="ECO:0000313" key="1">
    <source>
        <dbReference type="EMBL" id="CCI03474.1"/>
    </source>
</evidence>
<dbReference type="AlphaFoldDB" id="I4G6B3"/>